<accession>A0ABW5GFX3</accession>
<dbReference type="RefSeq" id="WP_345402810.1">
    <property type="nucleotide sequence ID" value="NZ_BAABHG010000014.1"/>
</dbReference>
<dbReference type="InterPro" id="IPR006326">
    <property type="entry name" value="UDPGT_MGT-like"/>
</dbReference>
<comment type="caution">
    <text evidence="5">The sequence shown here is derived from an EMBL/GenBank/DDBJ whole genome shotgun (WGS) entry which is preliminary data.</text>
</comment>
<keyword evidence="3" id="KW-0808">Transferase</keyword>
<dbReference type="PANTHER" id="PTHR48043">
    <property type="entry name" value="EG:EG0003.4 PROTEIN-RELATED"/>
    <property type="match status" value="1"/>
</dbReference>
<gene>
    <name evidence="5" type="ORF">ACFSYJ_14930</name>
</gene>
<dbReference type="PANTHER" id="PTHR48043:SF145">
    <property type="entry name" value="FI06409P-RELATED"/>
    <property type="match status" value="1"/>
</dbReference>
<organism evidence="5 6">
    <name type="scientific">Amycolatopsis samaneae</name>
    <dbReference type="NCBI Taxonomy" id="664691"/>
    <lineage>
        <taxon>Bacteria</taxon>
        <taxon>Bacillati</taxon>
        <taxon>Actinomycetota</taxon>
        <taxon>Actinomycetes</taxon>
        <taxon>Pseudonocardiales</taxon>
        <taxon>Pseudonocardiaceae</taxon>
        <taxon>Amycolatopsis</taxon>
    </lineage>
</organism>
<evidence type="ECO:0000313" key="5">
    <source>
        <dbReference type="EMBL" id="MFD2459908.1"/>
    </source>
</evidence>
<evidence type="ECO:0000256" key="2">
    <source>
        <dbReference type="ARBA" id="ARBA00022676"/>
    </source>
</evidence>
<dbReference type="CDD" id="cd03784">
    <property type="entry name" value="GT1_Gtf-like"/>
    <property type="match status" value="1"/>
</dbReference>
<protein>
    <submittedName>
        <fullName evidence="5">Macrolide family glycosyltransferase</fullName>
    </submittedName>
</protein>
<dbReference type="NCBIfam" id="TIGR01426">
    <property type="entry name" value="MGT"/>
    <property type="match status" value="1"/>
</dbReference>
<evidence type="ECO:0000313" key="6">
    <source>
        <dbReference type="Proteomes" id="UP001597419"/>
    </source>
</evidence>
<evidence type="ECO:0000256" key="3">
    <source>
        <dbReference type="ARBA" id="ARBA00022679"/>
    </source>
</evidence>
<dbReference type="Gene3D" id="3.40.50.2000">
    <property type="entry name" value="Glycogen Phosphorylase B"/>
    <property type="match status" value="2"/>
</dbReference>
<dbReference type="InterPro" id="IPR002213">
    <property type="entry name" value="UDP_glucos_trans"/>
</dbReference>
<evidence type="ECO:0000259" key="4">
    <source>
        <dbReference type="Pfam" id="PF06722"/>
    </source>
</evidence>
<dbReference type="InterPro" id="IPR050271">
    <property type="entry name" value="UDP-glycosyltransferase"/>
</dbReference>
<dbReference type="SUPFAM" id="SSF53756">
    <property type="entry name" value="UDP-Glycosyltransferase/glycogen phosphorylase"/>
    <property type="match status" value="1"/>
</dbReference>
<proteinExistence type="inferred from homology"/>
<dbReference type="Pfam" id="PF06722">
    <property type="entry name" value="EryCIII-like_C"/>
    <property type="match status" value="1"/>
</dbReference>
<comment type="similarity">
    <text evidence="1">Belongs to the UDP-glycosyltransferase family.</text>
</comment>
<reference evidence="6" key="1">
    <citation type="journal article" date="2019" name="Int. J. Syst. Evol. Microbiol.">
        <title>The Global Catalogue of Microorganisms (GCM) 10K type strain sequencing project: providing services to taxonomists for standard genome sequencing and annotation.</title>
        <authorList>
            <consortium name="The Broad Institute Genomics Platform"/>
            <consortium name="The Broad Institute Genome Sequencing Center for Infectious Disease"/>
            <person name="Wu L."/>
            <person name="Ma J."/>
        </authorList>
    </citation>
    <scope>NUCLEOTIDE SEQUENCE [LARGE SCALE GENOMIC DNA]</scope>
    <source>
        <strain evidence="6">CGMCC 4.7643</strain>
    </source>
</reference>
<name>A0ABW5GFX3_9PSEU</name>
<sequence length="399" mass="42788">MSKHFAFVVPPAHGHVNPTLPLVEELVARGHRVTYVTGADLMPTAAAAGATPLEMRWEFPRPSQDDGKPFKFTIEAFGAMLLGFQEQAELSYPSLVAHFQRDRPDAVCFDMMGTLGPLIADKLGVPMVTLLPSMASNEHFDMRTLLTPEGAEDDGGVGEVFAKVFEAQAKFRAANGLPAPTAPSPLAGPSAPLNLVFVPREFQVAGDTFDDRFRFLGPSMGSRADAGGWQPPADGSPVLFVSLGTAFNDHPEFFAQCVEAFGDSPWHVVMAVGERVEIPPVPGNFTVAAYFPQPVVLASATVFLSHTGMNSTMESLYYGVPLVSVPQMPEQALNGGRAEELGFGRRLDSEAITPELLRRTVDEVANDPVIRANVTKFGEQLRAVDGPALGADALEELLG</sequence>
<feature type="domain" description="Erythromycin biosynthesis protein CIII-like C-terminal" evidence="4">
    <location>
        <begin position="272"/>
        <end position="396"/>
    </location>
</feature>
<keyword evidence="2" id="KW-0328">Glycosyltransferase</keyword>
<dbReference type="EMBL" id="JBHUKU010000007">
    <property type="protein sequence ID" value="MFD2459908.1"/>
    <property type="molecule type" value="Genomic_DNA"/>
</dbReference>
<keyword evidence="6" id="KW-1185">Reference proteome</keyword>
<evidence type="ECO:0000256" key="1">
    <source>
        <dbReference type="ARBA" id="ARBA00009995"/>
    </source>
</evidence>
<dbReference type="InterPro" id="IPR010610">
    <property type="entry name" value="EryCIII-like_C"/>
</dbReference>
<dbReference type="Proteomes" id="UP001597419">
    <property type="component" value="Unassembled WGS sequence"/>
</dbReference>